<proteinExistence type="predicted"/>
<sequence length="50" mass="5770">MHKPDDWLKELEQLVWRFSHLGFGPDLCGMNMIELAGLHSYLSRLADAAR</sequence>
<gene>
    <name evidence="1" type="ORF">RAN89_09490</name>
</gene>
<reference evidence="1 2" key="1">
    <citation type="submission" date="2023-08" db="EMBL/GenBank/DDBJ databases">
        <title>Rhodoferax potami sp. nov. and Rhodoferax mekongensis sp. nov., isolated from the Mekong River in Thailand.</title>
        <authorList>
            <person name="Kitikhun S."/>
            <person name="Charoenyingcharoen P."/>
            <person name="Siriarchawattana P."/>
            <person name="Likhitrattanapisal S."/>
            <person name="Nilsakha T."/>
            <person name="Chanpet A."/>
            <person name="Rattanawaree P."/>
            <person name="Ingsriswang S."/>
        </authorList>
    </citation>
    <scope>NUCLEOTIDE SEQUENCE [LARGE SCALE GENOMIC DNA]</scope>
    <source>
        <strain evidence="1 2">TBRC 17307</strain>
    </source>
</reference>
<protein>
    <submittedName>
        <fullName evidence="1">Uncharacterized protein</fullName>
    </submittedName>
</protein>
<evidence type="ECO:0000313" key="2">
    <source>
        <dbReference type="Proteomes" id="UP001302257"/>
    </source>
</evidence>
<keyword evidence="2" id="KW-1185">Reference proteome</keyword>
<dbReference type="Proteomes" id="UP001302257">
    <property type="component" value="Chromosome"/>
</dbReference>
<evidence type="ECO:0000313" key="1">
    <source>
        <dbReference type="EMBL" id="WNO03178.1"/>
    </source>
</evidence>
<accession>A0ABZ0AU41</accession>
<dbReference type="RefSeq" id="WP_313866101.1">
    <property type="nucleotide sequence ID" value="NZ_CP132507.1"/>
</dbReference>
<organism evidence="1 2">
    <name type="scientific">Rhodoferax mekongensis</name>
    <dbReference type="NCBI Taxonomy" id="3068341"/>
    <lineage>
        <taxon>Bacteria</taxon>
        <taxon>Pseudomonadati</taxon>
        <taxon>Pseudomonadota</taxon>
        <taxon>Betaproteobacteria</taxon>
        <taxon>Burkholderiales</taxon>
        <taxon>Comamonadaceae</taxon>
        <taxon>Rhodoferax</taxon>
    </lineage>
</organism>
<dbReference type="EMBL" id="CP132507">
    <property type="protein sequence ID" value="WNO03178.1"/>
    <property type="molecule type" value="Genomic_DNA"/>
</dbReference>
<name>A0ABZ0AU41_9BURK</name>